<feature type="transmembrane region" description="Helical" evidence="1">
    <location>
        <begin position="30"/>
        <end position="49"/>
    </location>
</feature>
<dbReference type="EMBL" id="JALAWA010000008">
    <property type="protein sequence ID" value="MCY9185715.1"/>
    <property type="molecule type" value="Genomic_DNA"/>
</dbReference>
<gene>
    <name evidence="2" type="ORF">MOF03_13850</name>
</gene>
<accession>A0A9Q4EL72</accession>
<evidence type="ECO:0000313" key="2">
    <source>
        <dbReference type="EMBL" id="MCY9185715.1"/>
    </source>
</evidence>
<protein>
    <submittedName>
        <fullName evidence="2">Uncharacterized protein</fullName>
    </submittedName>
</protein>
<keyword evidence="1" id="KW-0472">Membrane</keyword>
<dbReference type="AlphaFoldDB" id="A0A9Q4EL72"/>
<organism evidence="2 3">
    <name type="scientific">Bacillus halotolerans</name>
    <dbReference type="NCBI Taxonomy" id="260554"/>
    <lineage>
        <taxon>Bacteria</taxon>
        <taxon>Bacillati</taxon>
        <taxon>Bacillota</taxon>
        <taxon>Bacilli</taxon>
        <taxon>Bacillales</taxon>
        <taxon>Bacillaceae</taxon>
        <taxon>Bacillus</taxon>
    </lineage>
</organism>
<feature type="transmembrane region" description="Helical" evidence="1">
    <location>
        <begin position="70"/>
        <end position="93"/>
    </location>
</feature>
<feature type="transmembrane region" description="Helical" evidence="1">
    <location>
        <begin position="99"/>
        <end position="119"/>
    </location>
</feature>
<keyword evidence="1" id="KW-1133">Transmembrane helix</keyword>
<feature type="transmembrane region" description="Helical" evidence="1">
    <location>
        <begin position="7"/>
        <end position="24"/>
    </location>
</feature>
<reference evidence="2" key="1">
    <citation type="submission" date="2022-02" db="EMBL/GenBank/DDBJ databases">
        <title>Crop Bioprotection Bacillus Genome Sequencing.</title>
        <authorList>
            <person name="Dunlap C."/>
        </authorList>
    </citation>
    <scope>NUCLEOTIDE SEQUENCE</scope>
    <source>
        <strain evidence="2">EC49O2N-C10</strain>
    </source>
</reference>
<dbReference type="Proteomes" id="UP001073053">
    <property type="component" value="Unassembled WGS sequence"/>
</dbReference>
<comment type="caution">
    <text evidence="2">The sequence shown here is derived from an EMBL/GenBank/DDBJ whole genome shotgun (WGS) entry which is preliminary data.</text>
</comment>
<keyword evidence="1" id="KW-0812">Transmembrane</keyword>
<evidence type="ECO:0000256" key="1">
    <source>
        <dbReference type="SAM" id="Phobius"/>
    </source>
</evidence>
<dbReference type="InterPro" id="IPR023352">
    <property type="entry name" value="MAPEG-like_dom_sf"/>
</dbReference>
<sequence>MNMTYRTGLFLQTLLPILLCVLYWHSPSTLTLLLAVIGTARVLYSAAHIHRNKLWGNVHFQNDQRTRSNAHFAGYISHWVMIVILLIGVVLIHQSMLPLSYLQLIAYTAFLGFMLRMVISDVLNTNV</sequence>
<dbReference type="SUPFAM" id="SSF161084">
    <property type="entry name" value="MAPEG domain-like"/>
    <property type="match status" value="1"/>
</dbReference>
<name>A0A9Q4EL72_9BACI</name>
<evidence type="ECO:0000313" key="3">
    <source>
        <dbReference type="Proteomes" id="UP001073053"/>
    </source>
</evidence>
<dbReference type="RefSeq" id="WP_024120651.1">
    <property type="nucleotide sequence ID" value="NZ_ASJT01000025.1"/>
</dbReference>
<proteinExistence type="predicted"/>